<evidence type="ECO:0000256" key="1">
    <source>
        <dbReference type="SAM" id="MobiDB-lite"/>
    </source>
</evidence>
<evidence type="ECO:0000313" key="2">
    <source>
        <dbReference type="EMBL" id="GAU96490.1"/>
    </source>
</evidence>
<feature type="region of interest" description="Disordered" evidence="1">
    <location>
        <begin position="138"/>
        <end position="181"/>
    </location>
</feature>
<dbReference type="Proteomes" id="UP000186922">
    <property type="component" value="Unassembled WGS sequence"/>
</dbReference>
<keyword evidence="3" id="KW-1185">Reference proteome</keyword>
<comment type="caution">
    <text evidence="2">The sequence shown here is derived from an EMBL/GenBank/DDBJ whole genome shotgun (WGS) entry which is preliminary data.</text>
</comment>
<protein>
    <submittedName>
        <fullName evidence="2">Uncharacterized protein</fullName>
    </submittedName>
</protein>
<feature type="compositionally biased region" description="Gly residues" evidence="1">
    <location>
        <begin position="161"/>
        <end position="178"/>
    </location>
</feature>
<evidence type="ECO:0000313" key="3">
    <source>
        <dbReference type="Proteomes" id="UP000186922"/>
    </source>
</evidence>
<proteinExistence type="predicted"/>
<organism evidence="2 3">
    <name type="scientific">Ramazzottius varieornatus</name>
    <name type="common">Water bear</name>
    <name type="synonym">Tardigrade</name>
    <dbReference type="NCBI Taxonomy" id="947166"/>
    <lineage>
        <taxon>Eukaryota</taxon>
        <taxon>Metazoa</taxon>
        <taxon>Ecdysozoa</taxon>
        <taxon>Tardigrada</taxon>
        <taxon>Eutardigrada</taxon>
        <taxon>Parachela</taxon>
        <taxon>Hypsibioidea</taxon>
        <taxon>Ramazzottiidae</taxon>
        <taxon>Ramazzottius</taxon>
    </lineage>
</organism>
<dbReference type="AlphaFoldDB" id="A0A1D1V6H9"/>
<dbReference type="EMBL" id="BDGG01000003">
    <property type="protein sequence ID" value="GAU96490.1"/>
    <property type="molecule type" value="Genomic_DNA"/>
</dbReference>
<sequence>MESSLKIMNFPFRMFGGMIGAYASYQMSGLTTGFSMGFPLGPPFGFALGPSAGTPLLGTLAQPRFAADKWLILQGMTTQPAVISISPGAPAIQPSSLCVSKASSYHASAVTNSPVGTGRPDVKINLGLIGPPHKPFDHRRLGNQPPQHCNSNRNRGRGYGERGGACGRSDGRGGGRGGRPWRWTERWTLQWR</sequence>
<gene>
    <name evidence="2" type="primary">RvY_07926-1</name>
    <name evidence="2" type="synonym">RvY_07926.1</name>
    <name evidence="2" type="ORF">RvY_07926</name>
</gene>
<accession>A0A1D1V6H9</accession>
<reference evidence="2 3" key="1">
    <citation type="journal article" date="2016" name="Nat. Commun.">
        <title>Extremotolerant tardigrade genome and improved radiotolerance of human cultured cells by tardigrade-unique protein.</title>
        <authorList>
            <person name="Hashimoto T."/>
            <person name="Horikawa D.D."/>
            <person name="Saito Y."/>
            <person name="Kuwahara H."/>
            <person name="Kozuka-Hata H."/>
            <person name="Shin-I T."/>
            <person name="Minakuchi Y."/>
            <person name="Ohishi K."/>
            <person name="Motoyama A."/>
            <person name="Aizu T."/>
            <person name="Enomoto A."/>
            <person name="Kondo K."/>
            <person name="Tanaka S."/>
            <person name="Hara Y."/>
            <person name="Koshikawa S."/>
            <person name="Sagara H."/>
            <person name="Miura T."/>
            <person name="Yokobori S."/>
            <person name="Miyagawa K."/>
            <person name="Suzuki Y."/>
            <person name="Kubo T."/>
            <person name="Oyama M."/>
            <person name="Kohara Y."/>
            <person name="Fujiyama A."/>
            <person name="Arakawa K."/>
            <person name="Katayama T."/>
            <person name="Toyoda A."/>
            <person name="Kunieda T."/>
        </authorList>
    </citation>
    <scope>NUCLEOTIDE SEQUENCE [LARGE SCALE GENOMIC DNA]</scope>
    <source>
        <strain evidence="2 3">YOKOZUNA-1</strain>
    </source>
</reference>
<name>A0A1D1V6H9_RAMVA</name>